<reference evidence="2 3" key="1">
    <citation type="submission" date="2019-09" db="EMBL/GenBank/DDBJ databases">
        <title>Bird 10,000 Genomes (B10K) Project - Family phase.</title>
        <authorList>
            <person name="Zhang G."/>
        </authorList>
    </citation>
    <scope>NUCLEOTIDE SEQUENCE [LARGE SCALE GENOMIC DNA]</scope>
    <source>
        <strain evidence="2">OUT-0056</strain>
        <tissue evidence="2">Blood</tissue>
    </source>
</reference>
<feature type="compositionally biased region" description="Basic and acidic residues" evidence="1">
    <location>
        <begin position="40"/>
        <end position="50"/>
    </location>
</feature>
<feature type="compositionally biased region" description="Polar residues" evidence="1">
    <location>
        <begin position="78"/>
        <end position="90"/>
    </location>
</feature>
<accession>A0A7L3Q5E5</accession>
<dbReference type="AlphaFoldDB" id="A0A7L3Q5E5"/>
<feature type="region of interest" description="Disordered" evidence="1">
    <location>
        <begin position="1"/>
        <end position="60"/>
    </location>
</feature>
<comment type="caution">
    <text evidence="2">The sequence shown here is derived from an EMBL/GenBank/DDBJ whole genome shotgun (WGS) entry which is preliminary data.</text>
</comment>
<keyword evidence="3" id="KW-1185">Reference proteome</keyword>
<gene>
    <name evidence="2" type="primary">Cdca2_0</name>
    <name evidence="2" type="ORF">CETCET_R15736</name>
</gene>
<dbReference type="EMBL" id="VZUI01029279">
    <property type="protein sequence ID" value="NXU98639.1"/>
    <property type="molecule type" value="Genomic_DNA"/>
</dbReference>
<dbReference type="Proteomes" id="UP000524451">
    <property type="component" value="Unassembled WGS sequence"/>
</dbReference>
<organism evidence="2 3">
    <name type="scientific">Cettia cetti</name>
    <dbReference type="NCBI Taxonomy" id="68486"/>
    <lineage>
        <taxon>Eukaryota</taxon>
        <taxon>Metazoa</taxon>
        <taxon>Chordata</taxon>
        <taxon>Craniata</taxon>
        <taxon>Vertebrata</taxon>
        <taxon>Euteleostomi</taxon>
        <taxon>Archelosauria</taxon>
        <taxon>Archosauria</taxon>
        <taxon>Dinosauria</taxon>
        <taxon>Saurischia</taxon>
        <taxon>Theropoda</taxon>
        <taxon>Coelurosauria</taxon>
        <taxon>Aves</taxon>
        <taxon>Neognathae</taxon>
        <taxon>Neoaves</taxon>
        <taxon>Telluraves</taxon>
        <taxon>Australaves</taxon>
        <taxon>Passeriformes</taxon>
        <taxon>Sylvioidea</taxon>
        <taxon>Sylviidae</taxon>
        <taxon>Acrocephalinae</taxon>
        <taxon>Cettia</taxon>
    </lineage>
</organism>
<proteinExistence type="predicted"/>
<name>A0A7L3Q5E5_9SYLV</name>
<feature type="region of interest" description="Disordered" evidence="1">
    <location>
        <begin position="75"/>
        <end position="105"/>
    </location>
</feature>
<feature type="compositionally biased region" description="Polar residues" evidence="1">
    <location>
        <begin position="27"/>
        <end position="39"/>
    </location>
</feature>
<sequence length="121" mass="12911">PLQGSDRSCFGVLSEPPLPLHPKEDLSSSQAVPLGNDSSTPERDRVEGKADLGLSEQRKKPAALPAVLTAELGVAQGSLGQRPTGTSPTSLKLRRRSTIGLRGSPENNTLIRYLAQQRSSR</sequence>
<protein>
    <submittedName>
        <fullName evidence="2">CDCA2 protein</fullName>
    </submittedName>
</protein>
<evidence type="ECO:0000313" key="3">
    <source>
        <dbReference type="Proteomes" id="UP000524451"/>
    </source>
</evidence>
<evidence type="ECO:0000256" key="1">
    <source>
        <dbReference type="SAM" id="MobiDB-lite"/>
    </source>
</evidence>
<evidence type="ECO:0000313" key="2">
    <source>
        <dbReference type="EMBL" id="NXU98639.1"/>
    </source>
</evidence>
<feature type="non-terminal residue" evidence="2">
    <location>
        <position position="1"/>
    </location>
</feature>
<feature type="non-terminal residue" evidence="2">
    <location>
        <position position="121"/>
    </location>
</feature>